<dbReference type="InterPro" id="IPR012337">
    <property type="entry name" value="RNaseH-like_sf"/>
</dbReference>
<evidence type="ECO:0000259" key="19">
    <source>
        <dbReference type="SMART" id="SM00475"/>
    </source>
</evidence>
<dbReference type="SUPFAM" id="SSF56672">
    <property type="entry name" value="DNA/RNA polymerases"/>
    <property type="match status" value="1"/>
</dbReference>
<dbReference type="FunFam" id="1.10.150.20:FF:000002">
    <property type="entry name" value="DNA polymerase I"/>
    <property type="match status" value="1"/>
</dbReference>
<dbReference type="AlphaFoldDB" id="A0A0H4J1B3"/>
<dbReference type="GO" id="GO:0006302">
    <property type="term" value="P:double-strand break repair"/>
    <property type="evidence" value="ECO:0007669"/>
    <property type="project" value="TreeGrafter"/>
</dbReference>
<dbReference type="FunFam" id="3.40.50.1010:FF:000001">
    <property type="entry name" value="DNA polymerase I"/>
    <property type="match status" value="1"/>
</dbReference>
<keyword evidence="12 17" id="KW-0239">DNA-directed DNA polymerase</keyword>
<accession>A0A0H4J1B3</accession>
<dbReference type="Gene3D" id="3.30.70.370">
    <property type="match status" value="1"/>
</dbReference>
<evidence type="ECO:0000256" key="9">
    <source>
        <dbReference type="ARBA" id="ARBA00022763"/>
    </source>
</evidence>
<dbReference type="InterPro" id="IPR002298">
    <property type="entry name" value="DNA_polymerase_A"/>
</dbReference>
<name>A0A0H4J1B3_9PROT</name>
<dbReference type="FunFam" id="1.10.150.20:FF:000003">
    <property type="entry name" value="DNA polymerase I"/>
    <property type="match status" value="1"/>
</dbReference>
<evidence type="ECO:0000256" key="3">
    <source>
        <dbReference type="ARBA" id="ARBA00012417"/>
    </source>
</evidence>
<dbReference type="Proteomes" id="UP000066549">
    <property type="component" value="Chromosome"/>
</dbReference>
<evidence type="ECO:0000259" key="20">
    <source>
        <dbReference type="SMART" id="SM00482"/>
    </source>
</evidence>
<evidence type="ECO:0000256" key="6">
    <source>
        <dbReference type="ARBA" id="ARBA00022695"/>
    </source>
</evidence>
<evidence type="ECO:0000256" key="8">
    <source>
        <dbReference type="ARBA" id="ARBA00022722"/>
    </source>
</evidence>
<evidence type="ECO:0000256" key="10">
    <source>
        <dbReference type="ARBA" id="ARBA00022801"/>
    </source>
</evidence>
<sequence>MKKILLIDGSSYLYRAYHALPDLRNQNNEPSGVIYGVLNMLKKTMAEYTSDFVVCVFDAKGKTFRNDIYSDYKANRPHMPEDLAVQIEPLKKAIHALGISMLSIEGVEADDVIGTLAEDAAKQDMEVIISTGDKDLAQLVNENITLVNTMTNEVLDVEGVLKKFGVPPKQIIDYLTLIGDKADNIPGVDKVGPKTAVKWLNEFGDLDNIVANSDQISGAVGAHLKSALDWLPTGKSLITIKKDVKMNVLFDNFVKAEQDKKELHKIYQHYNFSSWLKKEFEDTDNEVANTFNSEVQAEFNKDKDYSILNAESDLDYWITQIEQNNLCILDTETNSLNFMEARLVGISLAYQAGKACYIPLQHQDMSIPQLPLNLVLNKIKSITENENITKVGQNIKYDMHVLKNYDIAFKGPIEDTMIMSYVIDSTESHGMDKLAKKYLDHDCISFESVVGKGVKQLTFDQVSIDDAYQYASEDADVTLQLYEHLNKKIIADSKLNYTYKEIEIPSLLTLFCIERNGVLISEKILHDQSQGLGLKILNLENEAYQIAEQPFNLSSPKQLREILFDKMKIIPTKKTPTGTPSTSEDVLEELSHDHALPKVILEHRSLSKLKNTYTDKLPKMVNLNTKRIHTSYNQAVAITGRLASSEPNLQNIPIKTKEGRKVREAFIANTDSQIVSCDYSQIELRIMAHLSKDHGLLDAFNQNEDIHRSTASAIFNTNDASVSSEQRRFAKVINFGLIYGMSAFGLSQTLNIDRNSAKNFIDQYFEKYPGVKNYMDQGKLVAKEQGYVETVFGRRLWVPLINSSNGIQRAAAERAAINAPMQGTAADLIKMAMNNVQQWIEDNKLKTLMVMQVHDELVLEVPNAELDIIKTEIPKIMSNVATLDVPLIADLGSGINWEEAH</sequence>
<dbReference type="InterPro" id="IPR029060">
    <property type="entry name" value="PIN-like_dom_sf"/>
</dbReference>
<keyword evidence="11 17" id="KW-0269">Exonuclease</keyword>
<dbReference type="Pfam" id="PF01612">
    <property type="entry name" value="DNA_pol_A_exo1"/>
    <property type="match status" value="1"/>
</dbReference>
<organism evidence="21 22">
    <name type="scientific">Methylophilales bacterium MBRS-H7</name>
    <dbReference type="NCBI Taxonomy" id="1623450"/>
    <lineage>
        <taxon>Bacteria</taxon>
        <taxon>Pseudomonadati</taxon>
        <taxon>Pseudomonadota</taxon>
        <taxon>Betaproteobacteria</taxon>
        <taxon>Nitrosomonadales</taxon>
        <taxon>OM43 clade</taxon>
    </lineage>
</organism>
<dbReference type="CDD" id="cd09859">
    <property type="entry name" value="PIN_53EXO"/>
    <property type="match status" value="1"/>
</dbReference>
<evidence type="ECO:0000256" key="11">
    <source>
        <dbReference type="ARBA" id="ARBA00022839"/>
    </source>
</evidence>
<keyword evidence="6 17" id="KW-0548">Nucleotidyltransferase</keyword>
<keyword evidence="14 17" id="KW-0234">DNA repair</keyword>
<dbReference type="GO" id="GO:0006261">
    <property type="term" value="P:DNA-templated DNA replication"/>
    <property type="evidence" value="ECO:0007669"/>
    <property type="project" value="UniProtKB-UniRule"/>
</dbReference>
<dbReference type="Gene3D" id="1.10.150.20">
    <property type="entry name" value="5' to 3' exonuclease, C-terminal subdomain"/>
    <property type="match status" value="2"/>
</dbReference>
<dbReference type="NCBIfam" id="TIGR00593">
    <property type="entry name" value="pola"/>
    <property type="match status" value="1"/>
</dbReference>
<evidence type="ECO:0000256" key="15">
    <source>
        <dbReference type="ARBA" id="ARBA00049244"/>
    </source>
</evidence>
<keyword evidence="10 17" id="KW-0378">Hydrolase</keyword>
<keyword evidence="7 17" id="KW-0235">DNA replication</keyword>
<dbReference type="PANTHER" id="PTHR10133">
    <property type="entry name" value="DNA POLYMERASE I"/>
    <property type="match status" value="1"/>
</dbReference>
<dbReference type="Gene3D" id="3.30.420.10">
    <property type="entry name" value="Ribonuclease H-like superfamily/Ribonuclease H"/>
    <property type="match status" value="1"/>
</dbReference>
<dbReference type="SUPFAM" id="SSF47807">
    <property type="entry name" value="5' to 3' exonuclease, C-terminal subdomain"/>
    <property type="match status" value="1"/>
</dbReference>
<keyword evidence="22" id="KW-1185">Reference proteome</keyword>
<dbReference type="Pfam" id="PF00476">
    <property type="entry name" value="DNA_pol_A"/>
    <property type="match status" value="1"/>
</dbReference>
<dbReference type="SMART" id="SM00474">
    <property type="entry name" value="35EXOc"/>
    <property type="match status" value="1"/>
</dbReference>
<dbReference type="GO" id="GO:0003887">
    <property type="term" value="F:DNA-directed DNA polymerase activity"/>
    <property type="evidence" value="ECO:0007669"/>
    <property type="project" value="UniProtKB-UniRule"/>
</dbReference>
<evidence type="ECO:0000256" key="7">
    <source>
        <dbReference type="ARBA" id="ARBA00022705"/>
    </source>
</evidence>
<evidence type="ECO:0000256" key="14">
    <source>
        <dbReference type="ARBA" id="ARBA00023204"/>
    </source>
</evidence>
<comment type="similarity">
    <text evidence="1 17">Belongs to the DNA polymerase type-A family.</text>
</comment>
<feature type="domain" description="DNA-directed DNA polymerase family A palm" evidence="20">
    <location>
        <begin position="659"/>
        <end position="865"/>
    </location>
</feature>
<dbReference type="SMART" id="SM00482">
    <property type="entry name" value="POLAc"/>
    <property type="match status" value="1"/>
</dbReference>
<evidence type="ECO:0000313" key="21">
    <source>
        <dbReference type="EMBL" id="AKO65573.1"/>
    </source>
</evidence>
<comment type="subunit">
    <text evidence="2">Single-chain monomer with multiple functions.</text>
</comment>
<evidence type="ECO:0000256" key="5">
    <source>
        <dbReference type="ARBA" id="ARBA00022679"/>
    </source>
</evidence>
<dbReference type="PANTHER" id="PTHR10133:SF27">
    <property type="entry name" value="DNA POLYMERASE NU"/>
    <property type="match status" value="1"/>
</dbReference>
<dbReference type="InterPro" id="IPR002421">
    <property type="entry name" value="5-3_exonuclease"/>
</dbReference>
<dbReference type="InterPro" id="IPR002562">
    <property type="entry name" value="3'-5'_exonuclease_dom"/>
</dbReference>
<proteinExistence type="inferred from homology"/>
<dbReference type="OrthoDB" id="9806424at2"/>
<comment type="function">
    <text evidence="17">In addition to polymerase activity, this DNA polymerase exhibits 3'-5' and 5'-3' exonuclease activity.</text>
</comment>
<dbReference type="PATRIC" id="fig|1623450.3.peg.429"/>
<dbReference type="SMART" id="SM00279">
    <property type="entry name" value="HhH2"/>
    <property type="match status" value="1"/>
</dbReference>
<dbReference type="SMART" id="SM00475">
    <property type="entry name" value="53EXOc"/>
    <property type="match status" value="1"/>
</dbReference>
<evidence type="ECO:0000259" key="18">
    <source>
        <dbReference type="SMART" id="SM00474"/>
    </source>
</evidence>
<evidence type="ECO:0000256" key="13">
    <source>
        <dbReference type="ARBA" id="ARBA00023125"/>
    </source>
</evidence>
<dbReference type="SUPFAM" id="SSF53098">
    <property type="entry name" value="Ribonuclease H-like"/>
    <property type="match status" value="1"/>
</dbReference>
<dbReference type="Pfam" id="PF01367">
    <property type="entry name" value="5_3_exonuc"/>
    <property type="match status" value="1"/>
</dbReference>
<evidence type="ECO:0000256" key="16">
    <source>
        <dbReference type="NCBIfam" id="TIGR00593"/>
    </source>
</evidence>
<feature type="domain" description="5'-3' exonuclease" evidence="19">
    <location>
        <begin position="2"/>
        <end position="256"/>
    </location>
</feature>
<gene>
    <name evidence="17" type="primary">polA</name>
    <name evidence="21" type="ORF">VI33_02155</name>
</gene>
<dbReference type="InterPro" id="IPR019760">
    <property type="entry name" value="DNA-dir_DNA_pol_A_CS"/>
</dbReference>
<dbReference type="CDD" id="cd06139">
    <property type="entry name" value="DNA_polA_I_Ecoli_like_exo"/>
    <property type="match status" value="1"/>
</dbReference>
<feature type="domain" description="3'-5' exonuclease" evidence="18">
    <location>
        <begin position="305"/>
        <end position="490"/>
    </location>
</feature>
<comment type="catalytic activity">
    <reaction evidence="15 17">
        <text>DNA(n) + a 2'-deoxyribonucleoside 5'-triphosphate = DNA(n+1) + diphosphate</text>
        <dbReference type="Rhea" id="RHEA:22508"/>
        <dbReference type="Rhea" id="RHEA-COMP:17339"/>
        <dbReference type="Rhea" id="RHEA-COMP:17340"/>
        <dbReference type="ChEBI" id="CHEBI:33019"/>
        <dbReference type="ChEBI" id="CHEBI:61560"/>
        <dbReference type="ChEBI" id="CHEBI:173112"/>
        <dbReference type="EC" id="2.7.7.7"/>
    </reaction>
</comment>
<evidence type="ECO:0000256" key="1">
    <source>
        <dbReference type="ARBA" id="ARBA00007705"/>
    </source>
</evidence>
<dbReference type="SUPFAM" id="SSF88723">
    <property type="entry name" value="PIN domain-like"/>
    <property type="match status" value="1"/>
</dbReference>
<evidence type="ECO:0000256" key="2">
    <source>
        <dbReference type="ARBA" id="ARBA00011541"/>
    </source>
</evidence>
<keyword evidence="8" id="KW-0540">Nuclease</keyword>
<dbReference type="Gene3D" id="3.40.50.1010">
    <property type="entry name" value="5'-nuclease"/>
    <property type="match status" value="1"/>
</dbReference>
<keyword evidence="13 17" id="KW-0238">DNA-binding</keyword>
<evidence type="ECO:0000256" key="17">
    <source>
        <dbReference type="RuleBase" id="RU004460"/>
    </source>
</evidence>
<dbReference type="GO" id="GO:0008408">
    <property type="term" value="F:3'-5' exonuclease activity"/>
    <property type="evidence" value="ECO:0007669"/>
    <property type="project" value="UniProtKB-UniRule"/>
</dbReference>
<dbReference type="CDD" id="cd09898">
    <property type="entry name" value="H3TH_53EXO"/>
    <property type="match status" value="1"/>
</dbReference>
<keyword evidence="9 17" id="KW-0227">DNA damage</keyword>
<dbReference type="EMBL" id="CP011002">
    <property type="protein sequence ID" value="AKO65573.1"/>
    <property type="molecule type" value="Genomic_DNA"/>
</dbReference>
<dbReference type="PROSITE" id="PS00447">
    <property type="entry name" value="DNA_POLYMERASE_A"/>
    <property type="match status" value="1"/>
</dbReference>
<dbReference type="InterPro" id="IPR036397">
    <property type="entry name" value="RNaseH_sf"/>
</dbReference>
<protein>
    <recommendedName>
        <fullName evidence="4 16">DNA polymerase I</fullName>
        <ecNumber evidence="3 16">2.7.7.7</ecNumber>
    </recommendedName>
</protein>
<dbReference type="InterPro" id="IPR043502">
    <property type="entry name" value="DNA/RNA_pol_sf"/>
</dbReference>
<dbReference type="CDD" id="cd08637">
    <property type="entry name" value="DNA_pol_A_pol_I_C"/>
    <property type="match status" value="1"/>
</dbReference>
<dbReference type="InterPro" id="IPR020045">
    <property type="entry name" value="DNA_polI_H3TH"/>
</dbReference>
<dbReference type="GO" id="GO:0003677">
    <property type="term" value="F:DNA binding"/>
    <property type="evidence" value="ECO:0007669"/>
    <property type="project" value="UniProtKB-UniRule"/>
</dbReference>
<reference evidence="21 22" key="1">
    <citation type="submission" date="2015-03" db="EMBL/GenBank/DDBJ databases">
        <title>Comparative analysis of the OM43 clade including a novel species from Red Sea uncovers genomic and metabolic diversity among marine methylotrophs.</title>
        <authorList>
            <person name="Jimenez-Infante F."/>
            <person name="Ngugi D.K."/>
            <person name="Vinu M."/>
            <person name="Alam I."/>
            <person name="Kamau A."/>
            <person name="Blom J."/>
            <person name="Bajic V.B."/>
            <person name="Stingl U."/>
        </authorList>
    </citation>
    <scope>NUCLEOTIDE SEQUENCE [LARGE SCALE GENOMIC DNA]</scope>
    <source>
        <strain evidence="21 22">MBRSH7</strain>
    </source>
</reference>
<evidence type="ECO:0000256" key="4">
    <source>
        <dbReference type="ARBA" id="ARBA00020311"/>
    </source>
</evidence>
<dbReference type="InterPro" id="IPR018320">
    <property type="entry name" value="DNA_polymerase_1"/>
</dbReference>
<evidence type="ECO:0000313" key="22">
    <source>
        <dbReference type="Proteomes" id="UP000066549"/>
    </source>
</evidence>
<dbReference type="EC" id="2.7.7.7" evidence="3 16"/>
<dbReference type="InterPro" id="IPR036279">
    <property type="entry name" value="5-3_exonuclease_C_sf"/>
</dbReference>
<dbReference type="PRINTS" id="PR00868">
    <property type="entry name" value="DNAPOLI"/>
</dbReference>
<dbReference type="InterPro" id="IPR001098">
    <property type="entry name" value="DNA-dir_DNA_pol_A_palm_dom"/>
</dbReference>
<evidence type="ECO:0000256" key="12">
    <source>
        <dbReference type="ARBA" id="ARBA00022932"/>
    </source>
</evidence>
<dbReference type="GO" id="GO:0008409">
    <property type="term" value="F:5'-3' exonuclease activity"/>
    <property type="evidence" value="ECO:0007669"/>
    <property type="project" value="UniProtKB-UniRule"/>
</dbReference>
<dbReference type="Gene3D" id="1.20.1060.10">
    <property type="entry name" value="Taq DNA Polymerase, Chain T, domain 4"/>
    <property type="match status" value="1"/>
</dbReference>
<dbReference type="Pfam" id="PF02739">
    <property type="entry name" value="5_3_exonuc_N"/>
    <property type="match status" value="1"/>
</dbReference>
<dbReference type="InterPro" id="IPR008918">
    <property type="entry name" value="HhH2"/>
</dbReference>
<dbReference type="FunFam" id="1.20.1060.10:FF:000001">
    <property type="entry name" value="DNA polymerase I"/>
    <property type="match status" value="1"/>
</dbReference>
<dbReference type="NCBIfam" id="NF004397">
    <property type="entry name" value="PRK05755.1"/>
    <property type="match status" value="1"/>
</dbReference>
<dbReference type="InterPro" id="IPR020046">
    <property type="entry name" value="5-3_exonucl_a-hlix_arch_N"/>
</dbReference>
<keyword evidence="5 17" id="KW-0808">Transferase</keyword>